<evidence type="ECO:0000256" key="1">
    <source>
        <dbReference type="SAM" id="MobiDB-lite"/>
    </source>
</evidence>
<name>A0A2N9JG64_9ACTN</name>
<dbReference type="KEGG" id="mgg:MPLG2_1534"/>
<dbReference type="AlphaFoldDB" id="A0A2N9JG64"/>
<dbReference type="Proteomes" id="UP000238164">
    <property type="component" value="Chromosome 1"/>
</dbReference>
<proteinExistence type="predicted"/>
<protein>
    <submittedName>
        <fullName evidence="2">Uncharacterized protein</fullName>
    </submittedName>
</protein>
<keyword evidence="3" id="KW-1185">Reference proteome</keyword>
<accession>A0A2N9JG64</accession>
<gene>
    <name evidence="2" type="ORF">MPLG2_1534</name>
</gene>
<feature type="compositionally biased region" description="Basic and acidic residues" evidence="1">
    <location>
        <begin position="167"/>
        <end position="177"/>
    </location>
</feature>
<evidence type="ECO:0000313" key="2">
    <source>
        <dbReference type="EMBL" id="SPD86570.1"/>
    </source>
</evidence>
<feature type="compositionally biased region" description="Low complexity" evidence="1">
    <location>
        <begin position="178"/>
        <end position="189"/>
    </location>
</feature>
<reference evidence="2 3" key="1">
    <citation type="submission" date="2018-02" db="EMBL/GenBank/DDBJ databases">
        <authorList>
            <person name="Cohen D.B."/>
            <person name="Kent A.D."/>
        </authorList>
    </citation>
    <scope>NUCLEOTIDE SEQUENCE [LARGE SCALE GENOMIC DNA]</scope>
    <source>
        <strain evidence="2">1</strain>
    </source>
</reference>
<dbReference type="EMBL" id="LT985188">
    <property type="protein sequence ID" value="SPD86570.1"/>
    <property type="molecule type" value="Genomic_DNA"/>
</dbReference>
<sequence length="227" mass="24206">MRCRLCSAVRRSRSNRAASRASAVSGSSTSNRYRDKARKSAALWVSANPTMSSSACRNWSVSKSSGRSCNTCVIACTCSGTKAPAAAACATIGKRCSRSPSITMRPAARRVIRTASTNHVTVEVPCSCTAISPRSISAASADSHAVRRASNRTASANRSSFCLPVDSRTRPSPRADRAASITATRAASSNCSKSNSMTRGYAARLTVSNIRTVIHKAFRDEYRLWTT</sequence>
<feature type="region of interest" description="Disordered" evidence="1">
    <location>
        <begin position="162"/>
        <end position="196"/>
    </location>
</feature>
<evidence type="ECO:0000313" key="3">
    <source>
        <dbReference type="Proteomes" id="UP000238164"/>
    </source>
</evidence>
<organism evidence="2 3">
    <name type="scientific">Micropruina glycogenica</name>
    <dbReference type="NCBI Taxonomy" id="75385"/>
    <lineage>
        <taxon>Bacteria</taxon>
        <taxon>Bacillati</taxon>
        <taxon>Actinomycetota</taxon>
        <taxon>Actinomycetes</taxon>
        <taxon>Propionibacteriales</taxon>
        <taxon>Nocardioidaceae</taxon>
        <taxon>Micropruina</taxon>
    </lineage>
</organism>